<dbReference type="AlphaFoldDB" id="A0A6P5THX9"/>
<dbReference type="Proteomes" id="UP000515124">
    <property type="component" value="Unplaced"/>
</dbReference>
<dbReference type="GeneID" id="110767403"/>
<evidence type="ECO:0000313" key="3">
    <source>
        <dbReference type="RefSeq" id="XP_021826620.1"/>
    </source>
</evidence>
<feature type="compositionally biased region" description="Basic and acidic residues" evidence="1">
    <location>
        <begin position="54"/>
        <end position="90"/>
    </location>
</feature>
<sequence>MPSEEDAKPVKVQREVKGEEEDDKMSLGTIMLNHKKKSTKIMNNANGNSTSASREAKVKKEEQLDNDSDKPTKAKPKQEPRVKKEKKNNDSEDEPGSNAKRSSNAMLDKELKKRTIKKMEEEEEKKKKKKKGSEVTQEQKKKEKKGPDATTEPKKREKKEKKVYDLPGQKRDPPDERDPLRIFYETLYEQVPKSEMAQFWLMECGLLSKEEAKRVFEKKQKRSQQQKLGSPMKAVASVKKSTQSVIVKKPSTPVPSNQKKSTVSKDASTLSKKRKNEDRSSESDSDDDFALSTRLKKKRQAA</sequence>
<name>A0A6P5THX9_PRUAV</name>
<protein>
    <submittedName>
        <fullName evidence="3">Nucleolar protein 58</fullName>
    </submittedName>
</protein>
<dbReference type="KEGG" id="pavi:110767403"/>
<gene>
    <name evidence="3" type="primary">LOC110767403</name>
</gene>
<dbReference type="RefSeq" id="XP_021826620.1">
    <property type="nucleotide sequence ID" value="XM_021970928.1"/>
</dbReference>
<proteinExistence type="predicted"/>
<dbReference type="PANTHER" id="PTHR33828:SF2">
    <property type="entry name" value="NUCLEOLIN"/>
    <property type="match status" value="1"/>
</dbReference>
<feature type="compositionally biased region" description="Polar residues" evidence="1">
    <location>
        <begin position="254"/>
        <end position="270"/>
    </location>
</feature>
<accession>A0A6P5THX9</accession>
<feature type="compositionally biased region" description="Basic and acidic residues" evidence="1">
    <location>
        <begin position="137"/>
        <end position="180"/>
    </location>
</feature>
<dbReference type="PANTHER" id="PTHR33828">
    <property type="entry name" value="OS05G0596200 PROTEIN"/>
    <property type="match status" value="1"/>
</dbReference>
<evidence type="ECO:0000313" key="2">
    <source>
        <dbReference type="Proteomes" id="UP000515124"/>
    </source>
</evidence>
<feature type="compositionally biased region" description="Polar residues" evidence="1">
    <location>
        <begin position="40"/>
        <end position="53"/>
    </location>
</feature>
<feature type="region of interest" description="Disordered" evidence="1">
    <location>
        <begin position="1"/>
        <end position="180"/>
    </location>
</feature>
<evidence type="ECO:0000256" key="1">
    <source>
        <dbReference type="SAM" id="MobiDB-lite"/>
    </source>
</evidence>
<organism evidence="2 3">
    <name type="scientific">Prunus avium</name>
    <name type="common">Cherry</name>
    <name type="synonym">Cerasus avium</name>
    <dbReference type="NCBI Taxonomy" id="42229"/>
    <lineage>
        <taxon>Eukaryota</taxon>
        <taxon>Viridiplantae</taxon>
        <taxon>Streptophyta</taxon>
        <taxon>Embryophyta</taxon>
        <taxon>Tracheophyta</taxon>
        <taxon>Spermatophyta</taxon>
        <taxon>Magnoliopsida</taxon>
        <taxon>eudicotyledons</taxon>
        <taxon>Gunneridae</taxon>
        <taxon>Pentapetalae</taxon>
        <taxon>rosids</taxon>
        <taxon>fabids</taxon>
        <taxon>Rosales</taxon>
        <taxon>Rosaceae</taxon>
        <taxon>Amygdaloideae</taxon>
        <taxon>Amygdaleae</taxon>
        <taxon>Prunus</taxon>
    </lineage>
</organism>
<feature type="region of interest" description="Disordered" evidence="1">
    <location>
        <begin position="215"/>
        <end position="302"/>
    </location>
</feature>
<feature type="compositionally biased region" description="Basic and acidic residues" evidence="1">
    <location>
        <begin position="107"/>
        <end position="120"/>
    </location>
</feature>
<keyword evidence="2" id="KW-1185">Reference proteome</keyword>
<feature type="compositionally biased region" description="Basic and acidic residues" evidence="1">
    <location>
        <begin position="1"/>
        <end position="17"/>
    </location>
</feature>
<reference evidence="3" key="1">
    <citation type="submission" date="2025-08" db="UniProtKB">
        <authorList>
            <consortium name="RefSeq"/>
        </authorList>
    </citation>
    <scope>IDENTIFICATION</scope>
</reference>